<evidence type="ECO:0000256" key="14">
    <source>
        <dbReference type="ARBA" id="ARBA00074590"/>
    </source>
</evidence>
<evidence type="ECO:0000313" key="19">
    <source>
        <dbReference type="Proteomes" id="UP000694851"/>
    </source>
</evidence>
<dbReference type="GO" id="GO:0045785">
    <property type="term" value="P:positive regulation of cell adhesion"/>
    <property type="evidence" value="ECO:0007669"/>
    <property type="project" value="UniProtKB-ARBA"/>
</dbReference>
<keyword evidence="8 17" id="KW-1133">Transmembrane helix</keyword>
<dbReference type="CTD" id="8995"/>
<keyword evidence="11" id="KW-1015">Disulfide bond</keyword>
<dbReference type="SUPFAM" id="SSF49842">
    <property type="entry name" value="TNF-like"/>
    <property type="match status" value="1"/>
</dbReference>
<dbReference type="InterPro" id="IPR006052">
    <property type="entry name" value="TNF_dom"/>
</dbReference>
<reference evidence="20 21" key="1">
    <citation type="submission" date="2025-04" db="UniProtKB">
        <authorList>
            <consortium name="RefSeq"/>
        </authorList>
    </citation>
    <scope>IDENTIFICATION</scope>
    <source>
        <tissue evidence="20 21">Muscle</tissue>
    </source>
</reference>
<evidence type="ECO:0000256" key="5">
    <source>
        <dbReference type="ARBA" id="ARBA00022692"/>
    </source>
</evidence>
<dbReference type="InterPro" id="IPR042380">
    <property type="entry name" value="TNFSF18"/>
</dbReference>
<evidence type="ECO:0000256" key="4">
    <source>
        <dbReference type="ARBA" id="ARBA00022514"/>
    </source>
</evidence>
<evidence type="ECO:0000256" key="7">
    <source>
        <dbReference type="ARBA" id="ARBA00022968"/>
    </source>
</evidence>
<dbReference type="KEGG" id="hai:109384951"/>
<feature type="region of interest" description="Disordered" evidence="16">
    <location>
        <begin position="1"/>
        <end position="21"/>
    </location>
</feature>
<dbReference type="PANTHER" id="PTHR15267">
    <property type="entry name" value="TUMOR NECROSIS FACTOR LIGAND SUPERFAMILY MEMBER 18"/>
    <property type="match status" value="1"/>
</dbReference>
<evidence type="ECO:0000259" key="18">
    <source>
        <dbReference type="PROSITE" id="PS50049"/>
    </source>
</evidence>
<evidence type="ECO:0000256" key="3">
    <source>
        <dbReference type="ARBA" id="ARBA00022475"/>
    </source>
</evidence>
<dbReference type="GO" id="GO:0042129">
    <property type="term" value="P:regulation of T cell proliferation"/>
    <property type="evidence" value="ECO:0007669"/>
    <property type="project" value="TreeGrafter"/>
</dbReference>
<evidence type="ECO:0000256" key="11">
    <source>
        <dbReference type="ARBA" id="ARBA00023157"/>
    </source>
</evidence>
<evidence type="ECO:0000256" key="17">
    <source>
        <dbReference type="SAM" id="Phobius"/>
    </source>
</evidence>
<comment type="similarity">
    <text evidence="2">Belongs to the tumor necrosis factor family.</text>
</comment>
<evidence type="ECO:0000256" key="2">
    <source>
        <dbReference type="ARBA" id="ARBA00008670"/>
    </source>
</evidence>
<feature type="domain" description="THD" evidence="18">
    <location>
        <begin position="46"/>
        <end position="171"/>
    </location>
</feature>
<evidence type="ECO:0000313" key="21">
    <source>
        <dbReference type="RefSeq" id="XP_019502298.1"/>
    </source>
</evidence>
<evidence type="ECO:0000256" key="16">
    <source>
        <dbReference type="SAM" id="MobiDB-lite"/>
    </source>
</evidence>
<keyword evidence="3" id="KW-1003">Cell membrane</keyword>
<dbReference type="GO" id="GO:0005615">
    <property type="term" value="C:extracellular space"/>
    <property type="evidence" value="ECO:0007669"/>
    <property type="project" value="UniProtKB-KW"/>
</dbReference>
<dbReference type="FunFam" id="2.60.120.40:FF:000026">
    <property type="entry name" value="Tumor necrosis factor ligand superfamily member 18"/>
    <property type="match status" value="1"/>
</dbReference>
<dbReference type="PANTHER" id="PTHR15267:SF1">
    <property type="entry name" value="TUMOR NECROSIS FACTOR LIGAND SUPERFAMILY MEMBER 18"/>
    <property type="match status" value="1"/>
</dbReference>
<dbReference type="GO" id="GO:0060255">
    <property type="term" value="P:regulation of macromolecule metabolic process"/>
    <property type="evidence" value="ECO:0007669"/>
    <property type="project" value="UniProtKB-ARBA"/>
</dbReference>
<organism evidence="19 22">
    <name type="scientific">Hipposideros armiger</name>
    <name type="common">Great Himalayan leaf-nosed bat</name>
    <dbReference type="NCBI Taxonomy" id="186990"/>
    <lineage>
        <taxon>Eukaryota</taxon>
        <taxon>Metazoa</taxon>
        <taxon>Chordata</taxon>
        <taxon>Craniata</taxon>
        <taxon>Vertebrata</taxon>
        <taxon>Euteleostomi</taxon>
        <taxon>Mammalia</taxon>
        <taxon>Eutheria</taxon>
        <taxon>Laurasiatheria</taxon>
        <taxon>Chiroptera</taxon>
        <taxon>Yinpterochiroptera</taxon>
        <taxon>Rhinolophoidea</taxon>
        <taxon>Hipposideridae</taxon>
        <taxon>Hipposideros</taxon>
    </lineage>
</organism>
<dbReference type="GeneID" id="109384951"/>
<keyword evidence="9" id="KW-1064">Adaptive immunity</keyword>
<dbReference type="GO" id="GO:0009986">
    <property type="term" value="C:cell surface"/>
    <property type="evidence" value="ECO:0007669"/>
    <property type="project" value="TreeGrafter"/>
</dbReference>
<dbReference type="GO" id="GO:0005886">
    <property type="term" value="C:plasma membrane"/>
    <property type="evidence" value="ECO:0007669"/>
    <property type="project" value="UniProtKB-SubCell"/>
</dbReference>
<evidence type="ECO:0000256" key="9">
    <source>
        <dbReference type="ARBA" id="ARBA00023130"/>
    </source>
</evidence>
<comment type="subcellular location">
    <subcellularLocation>
        <location evidence="1">Cell membrane</location>
        <topology evidence="1">Single-pass type II membrane protein</topology>
    </subcellularLocation>
</comment>
<proteinExistence type="inferred from homology"/>
<gene>
    <name evidence="20 21 22" type="primary">TNFSF18</name>
</gene>
<keyword evidence="4" id="KW-0202">Cytokine</keyword>
<evidence type="ECO:0000256" key="15">
    <source>
        <dbReference type="ARBA" id="ARBA00078193"/>
    </source>
</evidence>
<dbReference type="GO" id="GO:0005125">
    <property type="term" value="F:cytokine activity"/>
    <property type="evidence" value="ECO:0007669"/>
    <property type="project" value="UniProtKB-KW"/>
</dbReference>
<accession>A0A8B7RMI8</accession>
<dbReference type="GO" id="GO:0005164">
    <property type="term" value="F:tumor necrosis factor receptor binding"/>
    <property type="evidence" value="ECO:0007669"/>
    <property type="project" value="InterPro"/>
</dbReference>
<keyword evidence="5 17" id="KW-0812">Transmembrane</keyword>
<feature type="transmembrane region" description="Helical" evidence="17">
    <location>
        <begin position="27"/>
        <end position="52"/>
    </location>
</feature>
<keyword evidence="7" id="KW-0735">Signal-anchor</keyword>
<keyword evidence="10 17" id="KW-0472">Membrane</keyword>
<dbReference type="AlphaFoldDB" id="A0A8B7RMI8"/>
<evidence type="ECO:0000256" key="13">
    <source>
        <dbReference type="ARBA" id="ARBA00059256"/>
    </source>
</evidence>
<dbReference type="GO" id="GO:0002250">
    <property type="term" value="P:adaptive immune response"/>
    <property type="evidence" value="ECO:0007669"/>
    <property type="project" value="UniProtKB-KW"/>
</dbReference>
<evidence type="ECO:0000256" key="6">
    <source>
        <dbReference type="ARBA" id="ARBA00022859"/>
    </source>
</evidence>
<dbReference type="GO" id="GO:0080090">
    <property type="term" value="P:regulation of primary metabolic process"/>
    <property type="evidence" value="ECO:0007669"/>
    <property type="project" value="UniProtKB-ARBA"/>
</dbReference>
<dbReference type="GO" id="GO:0002309">
    <property type="term" value="P:T cell proliferation involved in immune response"/>
    <property type="evidence" value="ECO:0007669"/>
    <property type="project" value="InterPro"/>
</dbReference>
<keyword evidence="12" id="KW-0325">Glycoprotein</keyword>
<evidence type="ECO:0000313" key="20">
    <source>
        <dbReference type="RefSeq" id="XP_019502287.1"/>
    </source>
</evidence>
<evidence type="ECO:0000256" key="1">
    <source>
        <dbReference type="ARBA" id="ARBA00004401"/>
    </source>
</evidence>
<evidence type="ECO:0000313" key="22">
    <source>
        <dbReference type="RefSeq" id="XP_019502306.1"/>
    </source>
</evidence>
<dbReference type="InterPro" id="IPR008983">
    <property type="entry name" value="Tumour_necrosis_fac-like_dom"/>
</dbReference>
<evidence type="ECO:0000256" key="12">
    <source>
        <dbReference type="ARBA" id="ARBA00023180"/>
    </source>
</evidence>
<name>A0A8B7RMI8_HIPAR</name>
<dbReference type="GO" id="GO:0042802">
    <property type="term" value="F:identical protein binding"/>
    <property type="evidence" value="ECO:0007669"/>
    <property type="project" value="UniProtKB-ARBA"/>
</dbReference>
<dbReference type="RefSeq" id="XP_019502306.1">
    <property type="nucleotide sequence ID" value="XM_019646761.1"/>
</dbReference>
<dbReference type="Proteomes" id="UP000694851">
    <property type="component" value="Unplaced"/>
</dbReference>
<dbReference type="RefSeq" id="XP_019502298.1">
    <property type="nucleotide sequence ID" value="XM_019646753.1"/>
</dbReference>
<dbReference type="OrthoDB" id="9096520at2759"/>
<dbReference type="PROSITE" id="PS50049">
    <property type="entry name" value="THD_2"/>
    <property type="match status" value="1"/>
</dbReference>
<keyword evidence="19" id="KW-1185">Reference proteome</keyword>
<protein>
    <recommendedName>
        <fullName evidence="14">Tumor necrosis factor ligand superfamily member 18</fullName>
    </recommendedName>
    <alternativeName>
        <fullName evidence="15">Glucocorticoid-induced TNF-related ligand</fullName>
    </alternativeName>
</protein>
<comment type="function">
    <text evidence="13">Cytokine that binds to TNFRSF18/AITR/GITR. Regulates T-cell responses. Can function as costimulator and lower the threshold for T-cell activation and T-cell proliferation. Important for interactions between activated T-lymphocytes and endothelial cells. Mediates activation of NF-kappa-B. Triggers increased phosphorylation of STAT1 and up-regulates expression of VCAM1 and ICAM1. Promotes leukocyte adhesion to endothelial cells. Regulates migration of monocytes from the splenic reservoir to sites of inflammation.</text>
</comment>
<sequence>MSLRHMENMPFHHSSPPGAQRTSWKPWIFYSTIVLFLLLCSLGTLVCTLLPFKTGNEHCAAKFGPLPSRWQMTPHEPPCVNQVADWKLEILHSGLYLTYVQVAPNTAYKEPAPFEVRLYKNEGILQTLTNNATIQNVGGIYEFHAGDIIDLLFNSENQVLKNNTYWGLYLIGTPQFVS</sequence>
<dbReference type="GO" id="GO:0002687">
    <property type="term" value="P:positive regulation of leukocyte migration"/>
    <property type="evidence" value="ECO:0007669"/>
    <property type="project" value="UniProtKB-ARBA"/>
</dbReference>
<evidence type="ECO:0000256" key="8">
    <source>
        <dbReference type="ARBA" id="ARBA00022989"/>
    </source>
</evidence>
<keyword evidence="6" id="KW-0391">Immunity</keyword>
<dbReference type="RefSeq" id="XP_019502287.1">
    <property type="nucleotide sequence ID" value="XM_019646742.1"/>
</dbReference>
<evidence type="ECO:0000256" key="10">
    <source>
        <dbReference type="ARBA" id="ARBA00023136"/>
    </source>
</evidence>
<dbReference type="GO" id="GO:0033209">
    <property type="term" value="P:tumor necrosis factor-mediated signaling pathway"/>
    <property type="evidence" value="ECO:0007669"/>
    <property type="project" value="InterPro"/>
</dbReference>
<dbReference type="Gene3D" id="2.60.120.40">
    <property type="match status" value="1"/>
</dbReference>